<dbReference type="PANTHER" id="PTHR33383:SF1">
    <property type="entry name" value="MEMBRANE PROTEIN INSERTION EFFICIENCY FACTOR-RELATED"/>
    <property type="match status" value="1"/>
</dbReference>
<keyword evidence="1" id="KW-1003">Cell membrane</keyword>
<accession>A0A5B9FY37</accession>
<organism evidence="2 3">
    <name type="scientific">Flavobacterium alkalisoli</name>
    <dbReference type="NCBI Taxonomy" id="2602769"/>
    <lineage>
        <taxon>Bacteria</taxon>
        <taxon>Pseudomonadati</taxon>
        <taxon>Bacteroidota</taxon>
        <taxon>Flavobacteriia</taxon>
        <taxon>Flavobacteriales</taxon>
        <taxon>Flavobacteriaceae</taxon>
        <taxon>Flavobacterium</taxon>
    </lineage>
</organism>
<dbReference type="EMBL" id="CP042831">
    <property type="protein sequence ID" value="QEE51271.1"/>
    <property type="molecule type" value="Genomic_DNA"/>
</dbReference>
<dbReference type="Proteomes" id="UP000321222">
    <property type="component" value="Chromosome"/>
</dbReference>
<keyword evidence="1" id="KW-0472">Membrane</keyword>
<evidence type="ECO:0000313" key="2">
    <source>
        <dbReference type="EMBL" id="QEE51271.1"/>
    </source>
</evidence>
<proteinExistence type="inferred from homology"/>
<evidence type="ECO:0000313" key="3">
    <source>
        <dbReference type="Proteomes" id="UP000321222"/>
    </source>
</evidence>
<reference evidence="2 3" key="1">
    <citation type="submission" date="2019-08" db="EMBL/GenBank/DDBJ databases">
        <title>Flavobacterium alkalisoli sp. nov., isolated from rhizosphere soil of Suaeda salsa.</title>
        <authorList>
            <person name="Sun J.-Q."/>
            <person name="Xu L."/>
        </authorList>
    </citation>
    <scope>NUCLEOTIDE SEQUENCE [LARGE SCALE GENOMIC DNA]</scope>
    <source>
        <strain evidence="2 3">XS-5</strain>
    </source>
</reference>
<dbReference type="GO" id="GO:0005886">
    <property type="term" value="C:plasma membrane"/>
    <property type="evidence" value="ECO:0007669"/>
    <property type="project" value="UniProtKB-SubCell"/>
</dbReference>
<dbReference type="RefSeq" id="WP_147584770.1">
    <property type="nucleotide sequence ID" value="NZ_CP042831.1"/>
</dbReference>
<dbReference type="NCBIfam" id="TIGR00278">
    <property type="entry name" value="membrane protein insertion efficiency factor YidD"/>
    <property type="match status" value="1"/>
</dbReference>
<gene>
    <name evidence="2" type="primary">yidD</name>
    <name evidence="2" type="ORF">FUA48_17380</name>
</gene>
<dbReference type="SMART" id="SM01234">
    <property type="entry name" value="Haemolytic"/>
    <property type="match status" value="1"/>
</dbReference>
<comment type="function">
    <text evidence="1">Could be involved in insertion of integral membrane proteins into the membrane.</text>
</comment>
<dbReference type="PANTHER" id="PTHR33383">
    <property type="entry name" value="MEMBRANE PROTEIN INSERTION EFFICIENCY FACTOR-RELATED"/>
    <property type="match status" value="1"/>
</dbReference>
<keyword evidence="3" id="KW-1185">Reference proteome</keyword>
<sequence>MTFKKIIIAPFILLIRFYQGAISPFLPSACRYTPTCSQYTIEALQTHGLFKGGWLGIKRIVSCNPWGGRGYDPVPERKCRHNH</sequence>
<comment type="subcellular location">
    <subcellularLocation>
        <location evidence="1">Cell membrane</location>
        <topology evidence="1">Peripheral membrane protein</topology>
        <orientation evidence="1">Cytoplasmic side</orientation>
    </subcellularLocation>
</comment>
<dbReference type="KEGG" id="fak:FUA48_17380"/>
<dbReference type="Pfam" id="PF01809">
    <property type="entry name" value="YidD"/>
    <property type="match status" value="1"/>
</dbReference>
<comment type="similarity">
    <text evidence="1">Belongs to the UPF0161 family.</text>
</comment>
<dbReference type="AlphaFoldDB" id="A0A5B9FY37"/>
<dbReference type="HAMAP" id="MF_00386">
    <property type="entry name" value="UPF0161_YidD"/>
    <property type="match status" value="1"/>
</dbReference>
<evidence type="ECO:0000256" key="1">
    <source>
        <dbReference type="HAMAP-Rule" id="MF_00386"/>
    </source>
</evidence>
<dbReference type="InterPro" id="IPR002696">
    <property type="entry name" value="Membr_insert_effic_factor_YidD"/>
</dbReference>
<dbReference type="OrthoDB" id="9801753at2"/>
<protein>
    <recommendedName>
        <fullName evidence="1">Putative membrane protein insertion efficiency factor</fullName>
    </recommendedName>
</protein>
<name>A0A5B9FY37_9FLAO</name>